<keyword evidence="2" id="KW-1003">Cell membrane</keyword>
<organism evidence="11 12">
    <name type="scientific">Drosophila lebanonensis</name>
    <name type="common">Fruit fly</name>
    <name type="synonym">Scaptodrosophila lebanonensis</name>
    <dbReference type="NCBI Taxonomy" id="7225"/>
    <lineage>
        <taxon>Eukaryota</taxon>
        <taxon>Metazoa</taxon>
        <taxon>Ecdysozoa</taxon>
        <taxon>Arthropoda</taxon>
        <taxon>Hexapoda</taxon>
        <taxon>Insecta</taxon>
        <taxon>Pterygota</taxon>
        <taxon>Neoptera</taxon>
        <taxon>Endopterygota</taxon>
        <taxon>Diptera</taxon>
        <taxon>Brachycera</taxon>
        <taxon>Muscomorpha</taxon>
        <taxon>Ephydroidea</taxon>
        <taxon>Drosophilidae</taxon>
        <taxon>Scaptodrosophila</taxon>
    </lineage>
</organism>
<dbReference type="GO" id="GO:0007165">
    <property type="term" value="P:signal transduction"/>
    <property type="evidence" value="ECO:0007669"/>
    <property type="project" value="UniProtKB-KW"/>
</dbReference>
<name>A0A6J2UJY2_DROLE</name>
<keyword evidence="4 10" id="KW-0812">Transmembrane</keyword>
<dbReference type="AlphaFoldDB" id="A0A6J2UJY2"/>
<dbReference type="GO" id="GO:0005886">
    <property type="term" value="C:plasma membrane"/>
    <property type="evidence" value="ECO:0007669"/>
    <property type="project" value="UniProtKB-SubCell"/>
</dbReference>
<gene>
    <name evidence="12" type="primary">LOC115634285</name>
</gene>
<accession>A0A6J2UJY2</accession>
<keyword evidence="8 10" id="KW-0675">Receptor</keyword>
<comment type="caution">
    <text evidence="10">Lacks conserved residue(s) required for the propagation of feature annotation.</text>
</comment>
<evidence type="ECO:0000256" key="10">
    <source>
        <dbReference type="RuleBase" id="RU351113"/>
    </source>
</evidence>
<reference evidence="12" key="1">
    <citation type="submission" date="2025-08" db="UniProtKB">
        <authorList>
            <consortium name="RefSeq"/>
        </authorList>
    </citation>
    <scope>IDENTIFICATION</scope>
    <source>
        <strain evidence="12">11010-0011.00</strain>
        <tissue evidence="12">Whole body</tissue>
    </source>
</reference>
<evidence type="ECO:0000256" key="6">
    <source>
        <dbReference type="ARBA" id="ARBA00022989"/>
    </source>
</evidence>
<feature type="transmembrane region" description="Helical" evidence="10">
    <location>
        <begin position="289"/>
        <end position="315"/>
    </location>
</feature>
<evidence type="ECO:0000313" key="12">
    <source>
        <dbReference type="RefSeq" id="XP_030387798.1"/>
    </source>
</evidence>
<keyword evidence="11" id="KW-1185">Reference proteome</keyword>
<feature type="transmembrane region" description="Helical" evidence="10">
    <location>
        <begin position="205"/>
        <end position="229"/>
    </location>
</feature>
<dbReference type="GeneID" id="115634285"/>
<protein>
    <recommendedName>
        <fullName evidence="10">Odorant receptor</fullName>
    </recommendedName>
</protein>
<evidence type="ECO:0000256" key="2">
    <source>
        <dbReference type="ARBA" id="ARBA00022475"/>
    </source>
</evidence>
<evidence type="ECO:0000256" key="4">
    <source>
        <dbReference type="ARBA" id="ARBA00022692"/>
    </source>
</evidence>
<comment type="similarity">
    <text evidence="10">Belongs to the insect chemoreceptor superfamily. Heteromeric odorant receptor channel (TC 1.A.69) family.</text>
</comment>
<comment type="subcellular location">
    <subcellularLocation>
        <location evidence="1 10">Cell membrane</location>
        <topology evidence="1 10">Multi-pass membrane protein</topology>
    </subcellularLocation>
</comment>
<dbReference type="RefSeq" id="XP_030387798.1">
    <property type="nucleotide sequence ID" value="XM_030531938.1"/>
</dbReference>
<evidence type="ECO:0000256" key="8">
    <source>
        <dbReference type="ARBA" id="ARBA00023170"/>
    </source>
</evidence>
<dbReference type="PANTHER" id="PTHR21137">
    <property type="entry name" value="ODORANT RECEPTOR"/>
    <property type="match status" value="1"/>
</dbReference>
<dbReference type="Proteomes" id="UP000504634">
    <property type="component" value="Unplaced"/>
</dbReference>
<feature type="transmembrane region" description="Helical" evidence="10">
    <location>
        <begin position="44"/>
        <end position="63"/>
    </location>
</feature>
<dbReference type="PANTHER" id="PTHR21137:SF40">
    <property type="entry name" value="ODORANT RECEPTOR 56A"/>
    <property type="match status" value="1"/>
</dbReference>
<feature type="transmembrane region" description="Helical" evidence="10">
    <location>
        <begin position="75"/>
        <end position="97"/>
    </location>
</feature>
<keyword evidence="5 10" id="KW-0552">Olfaction</keyword>
<feature type="transmembrane region" description="Helical" evidence="10">
    <location>
        <begin position="134"/>
        <end position="155"/>
    </location>
</feature>
<dbReference type="Pfam" id="PF02949">
    <property type="entry name" value="7tm_6"/>
    <property type="match status" value="1"/>
</dbReference>
<feature type="transmembrane region" description="Helical" evidence="10">
    <location>
        <begin position="321"/>
        <end position="340"/>
    </location>
</feature>
<dbReference type="CTD" id="37269"/>
<proteinExistence type="inferred from homology"/>
<keyword evidence="7 10" id="KW-0472">Membrane</keyword>
<evidence type="ECO:0000256" key="9">
    <source>
        <dbReference type="ARBA" id="ARBA00023224"/>
    </source>
</evidence>
<evidence type="ECO:0000256" key="3">
    <source>
        <dbReference type="ARBA" id="ARBA00022606"/>
    </source>
</evidence>
<dbReference type="GO" id="GO:0005549">
    <property type="term" value="F:odorant binding"/>
    <property type="evidence" value="ECO:0007669"/>
    <property type="project" value="InterPro"/>
</dbReference>
<sequence length="417" mass="48275">MYKGKDLLLSPDTFNDPIFSTHLRCFRWYGYVSSRNQRNPWLHLLRCTIFTASIWLSCVLLLARVVRGYDNLNDGATTCATAVQYFAVSIATLNAYVQRERVISLLRIAHDDLQRFLVEADEQELTMLHSTQSYISTITLMLLVPSVAAGLLAWLDCIFRTIFYPESVFNVPAVVRGEAKPILLFQLYPFGEVIDNFLVGYLGPWGALFLGVSTIPLWHTFVTALMKYITLRLEILNRRVQRMDISRISRSKSHTELTSDEVNRLRLQLCTSFIKEELKILQFVRELEILICVPVMADFIIFSVLICFLFCALTLGSPSKIDCFFIFLYIFVMASILWVYHWHATLIVEWHSALGFGYYASNWYDFSLSVQRMLLLIITHAQRPLQMRALLVELNLRTFIDIVRGAYSYFNILRSSR</sequence>
<dbReference type="InterPro" id="IPR004117">
    <property type="entry name" value="7tm6_olfct_rcpt"/>
</dbReference>
<dbReference type="GO" id="GO:0004984">
    <property type="term" value="F:olfactory receptor activity"/>
    <property type="evidence" value="ECO:0007669"/>
    <property type="project" value="InterPro"/>
</dbReference>
<dbReference type="OrthoDB" id="7281178at2759"/>
<evidence type="ECO:0000256" key="1">
    <source>
        <dbReference type="ARBA" id="ARBA00004651"/>
    </source>
</evidence>
<keyword evidence="3 10" id="KW-0716">Sensory transduction</keyword>
<evidence type="ECO:0000256" key="7">
    <source>
        <dbReference type="ARBA" id="ARBA00023136"/>
    </source>
</evidence>
<keyword evidence="6 10" id="KW-1133">Transmembrane helix</keyword>
<keyword evidence="9 10" id="KW-0807">Transducer</keyword>
<evidence type="ECO:0000256" key="5">
    <source>
        <dbReference type="ARBA" id="ARBA00022725"/>
    </source>
</evidence>
<evidence type="ECO:0000313" key="11">
    <source>
        <dbReference type="Proteomes" id="UP000504634"/>
    </source>
</evidence>